<feature type="domain" description="HTH cro/C1-type" evidence="2">
    <location>
        <begin position="24"/>
        <end position="81"/>
    </location>
</feature>
<evidence type="ECO:0000313" key="3">
    <source>
        <dbReference type="EMBL" id="EMF56294.1"/>
    </source>
</evidence>
<accession>M3FVQ6</accession>
<dbReference type="Pfam" id="PF13560">
    <property type="entry name" value="HTH_31"/>
    <property type="match status" value="1"/>
</dbReference>
<dbReference type="SMART" id="SM00530">
    <property type="entry name" value="HTH_XRE"/>
    <property type="match status" value="2"/>
</dbReference>
<evidence type="ECO:0000256" key="1">
    <source>
        <dbReference type="SAM" id="MobiDB-lite"/>
    </source>
</evidence>
<dbReference type="GO" id="GO:0003677">
    <property type="term" value="F:DNA binding"/>
    <property type="evidence" value="ECO:0007669"/>
    <property type="project" value="InterPro"/>
</dbReference>
<dbReference type="Pfam" id="PF09339">
    <property type="entry name" value="HTH_IclR"/>
    <property type="match status" value="1"/>
</dbReference>
<feature type="region of interest" description="Disordered" evidence="1">
    <location>
        <begin position="91"/>
        <end position="119"/>
    </location>
</feature>
<dbReference type="RefSeq" id="WP_005477535.1">
    <property type="nucleotide sequence ID" value="NZ_KB405065.1"/>
</dbReference>
<reference evidence="4" key="1">
    <citation type="journal article" date="2013" name="Genome Announc.">
        <title>Draft Genome Sequence of Streptomyces bottropensis ATCC 25435, a Bottromycin-Producing Actinomycete.</title>
        <authorList>
            <person name="Zhang H."/>
            <person name="Zhou W."/>
            <person name="Zhuang Y."/>
            <person name="Liang X."/>
            <person name="Liu T."/>
        </authorList>
    </citation>
    <scope>NUCLEOTIDE SEQUENCE [LARGE SCALE GENOMIC DNA]</scope>
    <source>
        <strain evidence="4">ATCC 25435</strain>
    </source>
</reference>
<protein>
    <recommendedName>
        <fullName evidence="2">HTH cro/C1-type domain-containing protein</fullName>
    </recommendedName>
</protein>
<dbReference type="GO" id="GO:0006355">
    <property type="term" value="P:regulation of DNA-templated transcription"/>
    <property type="evidence" value="ECO:0007669"/>
    <property type="project" value="InterPro"/>
</dbReference>
<dbReference type="PROSITE" id="PS50943">
    <property type="entry name" value="HTH_CROC1"/>
    <property type="match status" value="1"/>
</dbReference>
<dbReference type="SUPFAM" id="SSF46785">
    <property type="entry name" value="Winged helix' DNA-binding domain"/>
    <property type="match status" value="1"/>
</dbReference>
<dbReference type="Gene3D" id="1.10.260.40">
    <property type="entry name" value="lambda repressor-like DNA-binding domains"/>
    <property type="match status" value="1"/>
</dbReference>
<dbReference type="InterPro" id="IPR005471">
    <property type="entry name" value="Tscrpt_reg_IclR_N"/>
</dbReference>
<dbReference type="InterPro" id="IPR036388">
    <property type="entry name" value="WH-like_DNA-bd_sf"/>
</dbReference>
<sequence>MSGRPEKPIAADAPPPVRRLAEELRGLRARAGTEKLTLRRWSQLASVSPSALSRATSGESVPSASTVDALAKALGVSPKERAELQTLRAQAVRATATRETNESSRSDSPGITRRAEKDDAAAEVSLAELARRPRRILVAALREEAQKQLLVSLHTAAGAPSVREIADRTGLPRSTVHRALTGQSTAGAKDVADSLVAQLMSEGRDDWTAKIDSTFQYPTSPAEAPPLFRATSPGERMDAERAFSEFTDSLRRFRNLIAHGQVEADPLFRVQVMALAALVEERLAPADFKRPEIRPSEGEIRFNTEGEVEVMGPEGEWIELPDDPSWRRETHAGEQASGRRREA</sequence>
<dbReference type="EMBL" id="KB405065">
    <property type="protein sequence ID" value="EMF56294.1"/>
    <property type="molecule type" value="Genomic_DNA"/>
</dbReference>
<evidence type="ECO:0000259" key="2">
    <source>
        <dbReference type="PROSITE" id="PS50943"/>
    </source>
</evidence>
<dbReference type="Gene3D" id="1.10.10.10">
    <property type="entry name" value="Winged helix-like DNA-binding domain superfamily/Winged helix DNA-binding domain"/>
    <property type="match status" value="1"/>
</dbReference>
<feature type="region of interest" description="Disordered" evidence="1">
    <location>
        <begin position="305"/>
        <end position="343"/>
    </location>
</feature>
<gene>
    <name evidence="3" type="ORF">SBD_2326</name>
</gene>
<dbReference type="InterPro" id="IPR001387">
    <property type="entry name" value="Cro/C1-type_HTH"/>
</dbReference>
<dbReference type="CDD" id="cd00093">
    <property type="entry name" value="HTH_XRE"/>
    <property type="match status" value="1"/>
</dbReference>
<dbReference type="InterPro" id="IPR036390">
    <property type="entry name" value="WH_DNA-bd_sf"/>
</dbReference>
<dbReference type="Proteomes" id="UP000030760">
    <property type="component" value="Unassembled WGS sequence"/>
</dbReference>
<dbReference type="InterPro" id="IPR010982">
    <property type="entry name" value="Lambda_DNA-bd_dom_sf"/>
</dbReference>
<dbReference type="GeneID" id="96271211"/>
<dbReference type="SUPFAM" id="SSF47413">
    <property type="entry name" value="lambda repressor-like DNA-binding domains"/>
    <property type="match status" value="1"/>
</dbReference>
<evidence type="ECO:0000313" key="4">
    <source>
        <dbReference type="Proteomes" id="UP000030760"/>
    </source>
</evidence>
<dbReference type="AlphaFoldDB" id="M3FVQ6"/>
<feature type="compositionally biased region" description="Basic and acidic residues" evidence="1">
    <location>
        <begin position="324"/>
        <end position="343"/>
    </location>
</feature>
<organism evidence="3 4">
    <name type="scientific">Streptomyces bottropensis ATCC 25435</name>
    <dbReference type="NCBI Taxonomy" id="1054862"/>
    <lineage>
        <taxon>Bacteria</taxon>
        <taxon>Bacillati</taxon>
        <taxon>Actinomycetota</taxon>
        <taxon>Actinomycetes</taxon>
        <taxon>Kitasatosporales</taxon>
        <taxon>Streptomycetaceae</taxon>
        <taxon>Streptomyces</taxon>
    </lineage>
</organism>
<name>M3FVQ6_9ACTN</name>
<feature type="region of interest" description="Disordered" evidence="1">
    <location>
        <begin position="43"/>
        <end position="65"/>
    </location>
</feature>
<proteinExistence type="predicted"/>